<dbReference type="InterPro" id="IPR004675">
    <property type="entry name" value="AhpD_core"/>
</dbReference>
<accession>A0A917KQC8</accession>
<dbReference type="Gene3D" id="1.20.1290.10">
    <property type="entry name" value="AhpD-like"/>
    <property type="match status" value="1"/>
</dbReference>
<comment type="caution">
    <text evidence="2">The sequence shown here is derived from an EMBL/GenBank/DDBJ whole genome shotgun (WGS) entry which is preliminary data.</text>
</comment>
<dbReference type="AlphaFoldDB" id="A0A917KQC8"/>
<dbReference type="Pfam" id="PF02627">
    <property type="entry name" value="CMD"/>
    <property type="match status" value="1"/>
</dbReference>
<dbReference type="NCBIfam" id="TIGR00778">
    <property type="entry name" value="ahpD_dom"/>
    <property type="match status" value="1"/>
</dbReference>
<proteinExistence type="predicted"/>
<dbReference type="InterPro" id="IPR003779">
    <property type="entry name" value="CMD-like"/>
</dbReference>
<dbReference type="PANTHER" id="PTHR35446">
    <property type="entry name" value="SI:CH211-175M2.5"/>
    <property type="match status" value="1"/>
</dbReference>
<dbReference type="RefSeq" id="WP_188967717.1">
    <property type="nucleotide sequence ID" value="NZ_BMKW01000006.1"/>
</dbReference>
<evidence type="ECO:0000313" key="3">
    <source>
        <dbReference type="Proteomes" id="UP000661507"/>
    </source>
</evidence>
<name>A0A917KQC8_9PROT</name>
<dbReference type="PANTHER" id="PTHR35446:SF3">
    <property type="entry name" value="CMD DOMAIN-CONTAINING PROTEIN"/>
    <property type="match status" value="1"/>
</dbReference>
<evidence type="ECO:0000259" key="1">
    <source>
        <dbReference type="Pfam" id="PF02627"/>
    </source>
</evidence>
<protein>
    <submittedName>
        <fullName evidence="2">Alkyl hydroperoxide reductase AhpD</fullName>
    </submittedName>
</protein>
<keyword evidence="3" id="KW-1185">Reference proteome</keyword>
<reference evidence="2" key="1">
    <citation type="journal article" date="2014" name="Int. J. Syst. Evol. Microbiol.">
        <title>Complete genome sequence of Corynebacterium casei LMG S-19264T (=DSM 44701T), isolated from a smear-ripened cheese.</title>
        <authorList>
            <consortium name="US DOE Joint Genome Institute (JGI-PGF)"/>
            <person name="Walter F."/>
            <person name="Albersmeier A."/>
            <person name="Kalinowski J."/>
            <person name="Ruckert C."/>
        </authorList>
    </citation>
    <scope>NUCLEOTIDE SEQUENCE</scope>
    <source>
        <strain evidence="2">CGMCC 1.3617</strain>
    </source>
</reference>
<gene>
    <name evidence="2" type="primary">mip</name>
    <name evidence="2" type="ORF">GCM10011320_28540</name>
</gene>
<dbReference type="Proteomes" id="UP000661507">
    <property type="component" value="Unassembled WGS sequence"/>
</dbReference>
<dbReference type="SUPFAM" id="SSF69118">
    <property type="entry name" value="AhpD-like"/>
    <property type="match status" value="1"/>
</dbReference>
<dbReference type="GO" id="GO:0051920">
    <property type="term" value="F:peroxiredoxin activity"/>
    <property type="evidence" value="ECO:0007669"/>
    <property type="project" value="InterPro"/>
</dbReference>
<sequence>MSRIPTPATIDAAPEAARPLLNGVKAQLGSVPNLFRVLANSPAALGGYLGLNGALAKGALDPRTRERIALAVAEVNGCGYCLAAHTYLGTNLAKLDAAEIAANRAGRSNDAKADAAVRFAVAVTQSRGHVGDEAIATIRAAGWSDAEILEITVHVALNTLTNYVNEVAGTEVDFPAVARAA</sequence>
<organism evidence="2 3">
    <name type="scientific">Neoroseomonas lacus</name>
    <dbReference type="NCBI Taxonomy" id="287609"/>
    <lineage>
        <taxon>Bacteria</taxon>
        <taxon>Pseudomonadati</taxon>
        <taxon>Pseudomonadota</taxon>
        <taxon>Alphaproteobacteria</taxon>
        <taxon>Acetobacterales</taxon>
        <taxon>Acetobacteraceae</taxon>
        <taxon>Neoroseomonas</taxon>
    </lineage>
</organism>
<dbReference type="EMBL" id="BMKW01000006">
    <property type="protein sequence ID" value="GGJ19522.1"/>
    <property type="molecule type" value="Genomic_DNA"/>
</dbReference>
<feature type="domain" description="Carboxymuconolactone decarboxylase-like" evidence="1">
    <location>
        <begin position="47"/>
        <end position="120"/>
    </location>
</feature>
<dbReference type="InterPro" id="IPR029032">
    <property type="entry name" value="AhpD-like"/>
</dbReference>
<reference evidence="2" key="2">
    <citation type="submission" date="2020-09" db="EMBL/GenBank/DDBJ databases">
        <authorList>
            <person name="Sun Q."/>
            <person name="Zhou Y."/>
        </authorList>
    </citation>
    <scope>NUCLEOTIDE SEQUENCE</scope>
    <source>
        <strain evidence="2">CGMCC 1.3617</strain>
    </source>
</reference>
<evidence type="ECO:0000313" key="2">
    <source>
        <dbReference type="EMBL" id="GGJ19522.1"/>
    </source>
</evidence>